<dbReference type="GeneID" id="14917648"/>
<dbReference type="KEGG" id="acan:ACA1_043230"/>
<feature type="region of interest" description="Disordered" evidence="2">
    <location>
        <begin position="167"/>
        <end position="237"/>
    </location>
</feature>
<keyword evidence="4" id="KW-1185">Reference proteome</keyword>
<sequence>MLPRQSEAAVEALQRTQEREGEEWQRNVTSLHELTRFVAANVACYRAVLAEARTLKQNNSFLQVNKINRITEIVHERGQEWAQAEIDDRKKEKDKLTKELNEMWSLSTTYGKALTDYKKECTRHKDKLGELTHQILDLQRDLDFERTSKVELQRELDLVRSDMTALSLRPDVSEPQQEESGPTFDEDEEELSSSGEAHVGRDSFEDEDPVVPAPELDPSVSSDGYQPEDCAAQHGLVEGNTEALAEATSRDDCNQQRIAAAQEYALELEQALQREQLRSRELEDQLSSLQTKHQRTVEKLKHKQSRDQHTQTDLVAQHKLKEEMIALSK</sequence>
<feature type="coiled-coil region" evidence="1">
    <location>
        <begin position="114"/>
        <end position="155"/>
    </location>
</feature>
<proteinExistence type="predicted"/>
<dbReference type="VEuPathDB" id="AmoebaDB:ACA1_043230"/>
<evidence type="ECO:0000256" key="2">
    <source>
        <dbReference type="SAM" id="MobiDB-lite"/>
    </source>
</evidence>
<dbReference type="AlphaFoldDB" id="L8GVD8"/>
<reference evidence="3 4" key="1">
    <citation type="journal article" date="2013" name="Genome Biol.">
        <title>Genome of Acanthamoeba castellanii highlights extensive lateral gene transfer and early evolution of tyrosine kinase signaling.</title>
        <authorList>
            <person name="Clarke M."/>
            <person name="Lohan A.J."/>
            <person name="Liu B."/>
            <person name="Lagkouvardos I."/>
            <person name="Roy S."/>
            <person name="Zafar N."/>
            <person name="Bertelli C."/>
            <person name="Schilde C."/>
            <person name="Kianianmomeni A."/>
            <person name="Burglin T.R."/>
            <person name="Frech C."/>
            <person name="Turcotte B."/>
            <person name="Kopec K.O."/>
            <person name="Synnott J.M."/>
            <person name="Choo C."/>
            <person name="Paponov I."/>
            <person name="Finkler A."/>
            <person name="Soon Heng Tan C."/>
            <person name="Hutchins A.P."/>
            <person name="Weinmeier T."/>
            <person name="Rattei T."/>
            <person name="Chu J.S."/>
            <person name="Gimenez G."/>
            <person name="Irimia M."/>
            <person name="Rigden D.J."/>
            <person name="Fitzpatrick D.A."/>
            <person name="Lorenzo-Morales J."/>
            <person name="Bateman A."/>
            <person name="Chiu C.H."/>
            <person name="Tang P."/>
            <person name="Hegemann P."/>
            <person name="Fromm H."/>
            <person name="Raoult D."/>
            <person name="Greub G."/>
            <person name="Miranda-Saavedra D."/>
            <person name="Chen N."/>
            <person name="Nash P."/>
            <person name="Ginger M.L."/>
            <person name="Horn M."/>
            <person name="Schaap P."/>
            <person name="Caler L."/>
            <person name="Loftus B."/>
        </authorList>
    </citation>
    <scope>NUCLEOTIDE SEQUENCE [LARGE SCALE GENOMIC DNA]</scope>
    <source>
        <strain evidence="3 4">Neff</strain>
    </source>
</reference>
<name>L8GVD8_ACACF</name>
<gene>
    <name evidence="3" type="ORF">ACA1_043230</name>
</gene>
<evidence type="ECO:0000256" key="1">
    <source>
        <dbReference type="SAM" id="Coils"/>
    </source>
</evidence>
<organism evidence="3 4">
    <name type="scientific">Acanthamoeba castellanii (strain ATCC 30010 / Neff)</name>
    <dbReference type="NCBI Taxonomy" id="1257118"/>
    <lineage>
        <taxon>Eukaryota</taxon>
        <taxon>Amoebozoa</taxon>
        <taxon>Discosea</taxon>
        <taxon>Longamoebia</taxon>
        <taxon>Centramoebida</taxon>
        <taxon>Acanthamoebidae</taxon>
        <taxon>Acanthamoeba</taxon>
    </lineage>
</organism>
<accession>L8GVD8</accession>
<dbReference type="EMBL" id="KB007981">
    <property type="protein sequence ID" value="ELR16912.1"/>
    <property type="molecule type" value="Genomic_DNA"/>
</dbReference>
<protein>
    <submittedName>
        <fullName evidence="3">Uncharacterized protein</fullName>
    </submittedName>
</protein>
<keyword evidence="1" id="KW-0175">Coiled coil</keyword>
<dbReference type="Proteomes" id="UP000011083">
    <property type="component" value="Unassembled WGS sequence"/>
</dbReference>
<dbReference type="RefSeq" id="XP_004338925.1">
    <property type="nucleotide sequence ID" value="XM_004338877.1"/>
</dbReference>
<feature type="region of interest" description="Disordered" evidence="2">
    <location>
        <begin position="280"/>
        <end position="312"/>
    </location>
</feature>
<feature type="compositionally biased region" description="Basic and acidic residues" evidence="2">
    <location>
        <begin position="295"/>
        <end position="310"/>
    </location>
</feature>
<evidence type="ECO:0000313" key="3">
    <source>
        <dbReference type="EMBL" id="ELR16912.1"/>
    </source>
</evidence>
<evidence type="ECO:0000313" key="4">
    <source>
        <dbReference type="Proteomes" id="UP000011083"/>
    </source>
</evidence>